<name>A0AA97KLP4_EUBMA</name>
<dbReference type="SMART" id="SM00239">
    <property type="entry name" value="C2"/>
    <property type="match status" value="1"/>
</dbReference>
<dbReference type="Pfam" id="PF00168">
    <property type="entry name" value="C2"/>
    <property type="match status" value="1"/>
</dbReference>
<dbReference type="PROSITE" id="PS50004">
    <property type="entry name" value="C2"/>
    <property type="match status" value="1"/>
</dbReference>
<reference evidence="4" key="1">
    <citation type="submission" date="2025-08" db="UniProtKB">
        <authorList>
            <consortium name="RefSeq"/>
        </authorList>
    </citation>
    <scope>IDENTIFICATION</scope>
    <source>
        <tissue evidence="4">Blood</tissue>
    </source>
</reference>
<proteinExistence type="predicted"/>
<evidence type="ECO:0000259" key="2">
    <source>
        <dbReference type="PROSITE" id="PS50004"/>
    </source>
</evidence>
<dbReference type="KEGG" id="emc:129345272"/>
<dbReference type="InterPro" id="IPR035892">
    <property type="entry name" value="C2_domain_sf"/>
</dbReference>
<evidence type="ECO:0000256" key="1">
    <source>
        <dbReference type="SAM" id="MobiDB-lite"/>
    </source>
</evidence>
<protein>
    <submittedName>
        <fullName evidence="4">C2 calcium-dependent domain-containing protein 4C-like</fullName>
    </submittedName>
</protein>
<sequence length="434" mass="47155">MWFLDKVRTSPGSGSPLSPSFLGLPAGQPMADKSKLGALAPAFPNILTPDTIPAFCIPPRLAAPPAPKSPSLDFQPHRCLTEPTLQAATLPDQGSGLFLPHLIQVESVEEIPDLDEESTNSDPRSQAALSLPHFPKAQTSYGFCTLLESPHTRRKESIFHSESLSLPLPRSRASSYSGKELASSPIAIASAGHRTLLLGRQGTWDSDTASSTESSPFSSPLLGRSPPRISSLFKARSHDGLLCKALRGRGKSGMARANSLSTDEGSSTDNSPNATRRSSESLPDPLTSRAYSLSPLPIFPLDFPCGRERIGRESTVSMGKGGLLRLSSEYCSENRRLRIRLISVEGLYETSWEPKSINCCVTFSLMPGKIQKQRSTVIKRSRNPIFNEDFFFLGVSEDDLDSLSVRMKAVNRGCSMKRDLVLGESEVSLMHILT</sequence>
<dbReference type="PANTHER" id="PTHR46291">
    <property type="entry name" value="C2 DOMAIN-CONTAINING PROTEIN"/>
    <property type="match status" value="1"/>
</dbReference>
<feature type="domain" description="C2" evidence="2">
    <location>
        <begin position="320"/>
        <end position="434"/>
    </location>
</feature>
<feature type="compositionally biased region" description="Polar residues" evidence="1">
    <location>
        <begin position="258"/>
        <end position="276"/>
    </location>
</feature>
<feature type="region of interest" description="Disordered" evidence="1">
    <location>
        <begin position="253"/>
        <end position="286"/>
    </location>
</feature>
<dbReference type="RefSeq" id="XP_054858285.1">
    <property type="nucleotide sequence ID" value="XM_055002310.1"/>
</dbReference>
<feature type="region of interest" description="Disordered" evidence="1">
    <location>
        <begin position="1"/>
        <end position="20"/>
    </location>
</feature>
<feature type="compositionally biased region" description="Low complexity" evidence="1">
    <location>
        <begin position="10"/>
        <end position="20"/>
    </location>
</feature>
<gene>
    <name evidence="4" type="primary">LOC129345272</name>
</gene>
<dbReference type="InterPro" id="IPR000008">
    <property type="entry name" value="C2_dom"/>
</dbReference>
<dbReference type="InterPro" id="IPR043549">
    <property type="entry name" value="C2C4C/C2C4D"/>
</dbReference>
<evidence type="ECO:0000313" key="3">
    <source>
        <dbReference type="Proteomes" id="UP001190640"/>
    </source>
</evidence>
<dbReference type="GeneID" id="129345272"/>
<dbReference type="SUPFAM" id="SSF49562">
    <property type="entry name" value="C2 domain (Calcium/lipid-binding domain, CaLB)"/>
    <property type="match status" value="1"/>
</dbReference>
<evidence type="ECO:0000313" key="4">
    <source>
        <dbReference type="RefSeq" id="XP_054858285.1"/>
    </source>
</evidence>
<dbReference type="AlphaFoldDB" id="A0AA97KLP4"/>
<keyword evidence="3" id="KW-1185">Reference proteome</keyword>
<dbReference type="Proteomes" id="UP001190640">
    <property type="component" value="Chromosome 18"/>
</dbReference>
<organism evidence="3 4">
    <name type="scientific">Eublepharis macularius</name>
    <name type="common">Leopard gecko</name>
    <name type="synonym">Cyrtodactylus macularius</name>
    <dbReference type="NCBI Taxonomy" id="481883"/>
    <lineage>
        <taxon>Eukaryota</taxon>
        <taxon>Metazoa</taxon>
        <taxon>Chordata</taxon>
        <taxon>Craniata</taxon>
        <taxon>Vertebrata</taxon>
        <taxon>Euteleostomi</taxon>
        <taxon>Lepidosauria</taxon>
        <taxon>Squamata</taxon>
        <taxon>Bifurcata</taxon>
        <taxon>Gekkota</taxon>
        <taxon>Eublepharidae</taxon>
        <taxon>Eublepharinae</taxon>
        <taxon>Eublepharis</taxon>
    </lineage>
</organism>
<feature type="region of interest" description="Disordered" evidence="1">
    <location>
        <begin position="203"/>
        <end position="223"/>
    </location>
</feature>
<feature type="compositionally biased region" description="Low complexity" evidence="1">
    <location>
        <begin position="205"/>
        <end position="220"/>
    </location>
</feature>
<dbReference type="Gene3D" id="2.60.40.150">
    <property type="entry name" value="C2 domain"/>
    <property type="match status" value="1"/>
</dbReference>
<dbReference type="CDD" id="cd00030">
    <property type="entry name" value="C2"/>
    <property type="match status" value="1"/>
</dbReference>
<dbReference type="PANTHER" id="PTHR46291:SF8">
    <property type="entry name" value="C2 DOMAIN-CONTAINING PROTEIN"/>
    <property type="match status" value="1"/>
</dbReference>
<accession>A0AA97KLP4</accession>